<feature type="transmembrane region" description="Helical" evidence="7">
    <location>
        <begin position="125"/>
        <end position="143"/>
    </location>
</feature>
<keyword evidence="2" id="KW-1003">Cell membrane</keyword>
<protein>
    <recommendedName>
        <fullName evidence="8">Threonine/serine exporter-like N-terminal domain-containing protein</fullName>
    </recommendedName>
</protein>
<keyword evidence="3 7" id="KW-0812">Transmembrane</keyword>
<sequence>MFGIMEKVNTRTKELASTLLEIGALLMSSGASTGRIRVTISRIAEALGYTSELLVTHRALMLTLVEEESQNFFSSLKRTSPHGVNFKVVSGISRMSWRVVEEEWDLPQINAEIERLRSLPHYPRLVILLLVSLAGASFCRLFGGEAIEMGVAFTATFAGLYVRQESAKHAFNGYMCVFFGSLTASLISGASVKWGLGTDPELAFATSVLFLIPGVPLINSFTDLIDGNIMNGLVRGANGMIISFAIALGMLGAMLIYNI</sequence>
<evidence type="ECO:0000313" key="9">
    <source>
        <dbReference type="EMBL" id="GET31248.1"/>
    </source>
</evidence>
<dbReference type="Pfam" id="PF06738">
    <property type="entry name" value="ThrE"/>
    <property type="match status" value="1"/>
</dbReference>
<feature type="transmembrane region" description="Helical" evidence="7">
    <location>
        <begin position="239"/>
        <end position="257"/>
    </location>
</feature>
<dbReference type="GO" id="GO:0015744">
    <property type="term" value="P:succinate transport"/>
    <property type="evidence" value="ECO:0007669"/>
    <property type="project" value="TreeGrafter"/>
</dbReference>
<dbReference type="Proteomes" id="UP000391834">
    <property type="component" value="Unassembled WGS sequence"/>
</dbReference>
<dbReference type="InterPro" id="IPR010619">
    <property type="entry name" value="ThrE-like_N"/>
</dbReference>
<feature type="transmembrane region" description="Helical" evidence="7">
    <location>
        <begin position="202"/>
        <end position="219"/>
    </location>
</feature>
<evidence type="ECO:0000256" key="5">
    <source>
        <dbReference type="ARBA" id="ARBA00023136"/>
    </source>
</evidence>
<evidence type="ECO:0000256" key="6">
    <source>
        <dbReference type="ARBA" id="ARBA00034125"/>
    </source>
</evidence>
<dbReference type="PANTHER" id="PTHR34390">
    <property type="entry name" value="UPF0442 PROTEIN YJJB-RELATED"/>
    <property type="match status" value="1"/>
</dbReference>
<dbReference type="InterPro" id="IPR050539">
    <property type="entry name" value="ThrE_Dicarb/AminoAcid_Exp"/>
</dbReference>
<dbReference type="PANTHER" id="PTHR34390:SF2">
    <property type="entry name" value="SUCCINATE TRANSPORTER SUBUNIT YJJP-RELATED"/>
    <property type="match status" value="1"/>
</dbReference>
<evidence type="ECO:0000256" key="2">
    <source>
        <dbReference type="ARBA" id="ARBA00022475"/>
    </source>
</evidence>
<accession>A0A5M4AU93</accession>
<keyword evidence="4 7" id="KW-1133">Transmembrane helix</keyword>
<comment type="subcellular location">
    <subcellularLocation>
        <location evidence="1">Cell membrane</location>
        <topology evidence="1">Multi-pass membrane protein</topology>
    </subcellularLocation>
</comment>
<evidence type="ECO:0000256" key="3">
    <source>
        <dbReference type="ARBA" id="ARBA00022692"/>
    </source>
</evidence>
<reference evidence="9 10" key="1">
    <citation type="submission" date="2019-10" db="EMBL/GenBank/DDBJ databases">
        <title>Prolixibacter strains distinguished by the presence of nitrate reductase genes were adept at nitrate-dependent anaerobic corrosion of metallic iron and carbon steel.</title>
        <authorList>
            <person name="Iino T."/>
            <person name="Shono N."/>
            <person name="Ito K."/>
            <person name="Nakamura R."/>
            <person name="Sueoka K."/>
            <person name="Harayama S."/>
            <person name="Ohkuma M."/>
        </authorList>
    </citation>
    <scope>NUCLEOTIDE SEQUENCE [LARGE SCALE GENOMIC DNA]</scope>
    <source>
        <strain evidence="9 10">JCM 13498</strain>
    </source>
</reference>
<name>A0A5M4AU93_9BACT</name>
<evidence type="ECO:0000259" key="8">
    <source>
        <dbReference type="Pfam" id="PF06738"/>
    </source>
</evidence>
<keyword evidence="10" id="KW-1185">Reference proteome</keyword>
<evidence type="ECO:0000256" key="4">
    <source>
        <dbReference type="ARBA" id="ARBA00022989"/>
    </source>
</evidence>
<comment type="caution">
    <text evidence="9">The sequence shown here is derived from an EMBL/GenBank/DDBJ whole genome shotgun (WGS) entry which is preliminary data.</text>
</comment>
<evidence type="ECO:0000256" key="1">
    <source>
        <dbReference type="ARBA" id="ARBA00004651"/>
    </source>
</evidence>
<evidence type="ECO:0000313" key="10">
    <source>
        <dbReference type="Proteomes" id="UP000391834"/>
    </source>
</evidence>
<comment type="similarity">
    <text evidence="6">Belongs to the ThrE exporter (TC 2.A.79) family.</text>
</comment>
<feature type="transmembrane region" description="Helical" evidence="7">
    <location>
        <begin position="171"/>
        <end position="190"/>
    </location>
</feature>
<keyword evidence="5 7" id="KW-0472">Membrane</keyword>
<organism evidence="9 10">
    <name type="scientific">Prolixibacter bellariivorans</name>
    <dbReference type="NCBI Taxonomy" id="314319"/>
    <lineage>
        <taxon>Bacteria</taxon>
        <taxon>Pseudomonadati</taxon>
        <taxon>Bacteroidota</taxon>
        <taxon>Bacteroidia</taxon>
        <taxon>Marinilabiliales</taxon>
        <taxon>Prolixibacteraceae</taxon>
        <taxon>Prolixibacter</taxon>
    </lineage>
</organism>
<dbReference type="GO" id="GO:0005886">
    <property type="term" value="C:plasma membrane"/>
    <property type="evidence" value="ECO:0007669"/>
    <property type="project" value="UniProtKB-SubCell"/>
</dbReference>
<evidence type="ECO:0000256" key="7">
    <source>
        <dbReference type="SAM" id="Phobius"/>
    </source>
</evidence>
<dbReference type="EMBL" id="BLAX01000001">
    <property type="protein sequence ID" value="GET31248.1"/>
    <property type="molecule type" value="Genomic_DNA"/>
</dbReference>
<proteinExistence type="inferred from homology"/>
<dbReference type="AlphaFoldDB" id="A0A5M4AU93"/>
<feature type="domain" description="Threonine/serine exporter-like N-terminal" evidence="8">
    <location>
        <begin position="18"/>
        <end position="256"/>
    </location>
</feature>
<dbReference type="GO" id="GO:0022857">
    <property type="term" value="F:transmembrane transporter activity"/>
    <property type="evidence" value="ECO:0007669"/>
    <property type="project" value="InterPro"/>
</dbReference>
<dbReference type="OrthoDB" id="9813917at2"/>
<gene>
    <name evidence="9" type="ORF">PbJCM13498_01110</name>
</gene>